<gene>
    <name evidence="4" type="ORF">PHET_04714</name>
</gene>
<dbReference type="SMART" id="SM00060">
    <property type="entry name" value="FN3"/>
    <property type="match status" value="9"/>
</dbReference>
<feature type="domain" description="Fibronectin type-III" evidence="3">
    <location>
        <begin position="687"/>
        <end position="778"/>
    </location>
</feature>
<evidence type="ECO:0000256" key="1">
    <source>
        <dbReference type="ARBA" id="ARBA00022737"/>
    </source>
</evidence>
<feature type="chain" id="PRO_5035310562" description="Fibronectin type-III domain-containing protein" evidence="2">
    <location>
        <begin position="25"/>
        <end position="978"/>
    </location>
</feature>
<dbReference type="PANTHER" id="PTHR13817">
    <property type="entry name" value="TITIN"/>
    <property type="match status" value="1"/>
</dbReference>
<dbReference type="InterPro" id="IPR036116">
    <property type="entry name" value="FN3_sf"/>
</dbReference>
<sequence length="978" mass="110113">MVATLKMSSQFLLFTLLTFTLCRGQRIGWRYTPPDKPIIQDVRNEAKGIRVRWEVQSFQPIIFHRIRYKDSHGRSLTTSFPDGQPREALLLLVRPCEQYEVTVESENVFGVSQPSDSAVITRTAIDRPSPPTSVEVLPHAEGHVVHWQAPVNSSQFSKYVIIGREDHGEIVEQSVSYDQLEAVLTKFHYFHAYNLSIVTENSCGRSEESNVVRVEQLPVPGQPLIQRVVPEDHSITLYFSPNPEGGRLDYYKFSYNTKIGVIRFRTVDAKPSNITFVNHIEQCFSHTFKVVGVNPTGDSDPAIKTARTLSKDVPSTPTDLHHTKTPQDRYQLNWTVQSPRPVINQRVDYTNQDGQTYLEWVNGGITSVVLQHVEQCYSYSITVQSENDCGWSPKSDQYTLALPPIGSPTQPKIIQASGNITSVQLNWAASPDEEQRNQYDILVIGDQEGVENYWAPPNSTAFALSGFNSSLVYTISLRAENICGWSELEVYKLKFDTLVTLPPPVITGVEYRQGAVVIKWKIDYGGDNLVRHVIHYTDGRRDQRIIANPSEREKVLPFVRPCTYYTAKVMSATTTVNSPYSEPYQFKGYQLDRPPAPEGIHIENHPNGRLLRWNPVPDLYQVLVYTIIGRGGDHEEIRQEVFEEVTEVLLDAFHFEHSYNVTMTATSYCGTSPESEPVFVADIPNLEPPSVTVVNRTDTTISIRIEPSNRGARVDSYRIQYTVPNAPNETLDIDNISQPIILKTGLKECHNHTISVYARNPADESEPTVINAMLLSQNVPQQPVLTDVITMGQKTMVQWSTNSSTRLVAHKIEYTDRVNKYVDWAIGDANEIWLTNIRGCRTFTIHVSSENICGWSENSQPMDYEVPPTIPAGMPSKLNVTGTSDELLLQWNQANSTEHLTDYDVLLADNQGNVRSYWAAGSVNFIVIRNLEPNTVNHMAVSARNDCGWSDGKAIQVAIGSAGEIIRQPLLTTWGHSF</sequence>
<feature type="domain" description="Fibronectin type-III" evidence="3">
    <location>
        <begin position="127"/>
        <end position="220"/>
    </location>
</feature>
<dbReference type="PROSITE" id="PS50853">
    <property type="entry name" value="FN3"/>
    <property type="match status" value="6"/>
</dbReference>
<dbReference type="SUPFAM" id="SSF49265">
    <property type="entry name" value="Fibronectin type III"/>
    <property type="match status" value="5"/>
</dbReference>
<dbReference type="Gene3D" id="2.60.40.10">
    <property type="entry name" value="Immunoglobulins"/>
    <property type="match status" value="6"/>
</dbReference>
<protein>
    <recommendedName>
        <fullName evidence="3">Fibronectin type-III domain-containing protein</fullName>
    </recommendedName>
</protein>
<comment type="caution">
    <text evidence="4">The sequence shown here is derived from an EMBL/GenBank/DDBJ whole genome shotgun (WGS) entry which is preliminary data.</text>
</comment>
<keyword evidence="2" id="KW-0732">Signal</keyword>
<dbReference type="CDD" id="cd00063">
    <property type="entry name" value="FN3"/>
    <property type="match status" value="2"/>
</dbReference>
<feature type="domain" description="Fibronectin type-III" evidence="3">
    <location>
        <begin position="407"/>
        <end position="496"/>
    </location>
</feature>
<dbReference type="Pfam" id="PF00041">
    <property type="entry name" value="fn3"/>
    <property type="match status" value="1"/>
</dbReference>
<evidence type="ECO:0000313" key="4">
    <source>
        <dbReference type="EMBL" id="KAF5401778.1"/>
    </source>
</evidence>
<accession>A0A8J4SMA7</accession>
<dbReference type="InterPro" id="IPR013783">
    <property type="entry name" value="Ig-like_fold"/>
</dbReference>
<dbReference type="PANTHER" id="PTHR13817:SF73">
    <property type="entry name" value="FIBRONECTIN TYPE-III DOMAIN-CONTAINING PROTEIN"/>
    <property type="match status" value="1"/>
</dbReference>
<evidence type="ECO:0000256" key="2">
    <source>
        <dbReference type="SAM" id="SignalP"/>
    </source>
</evidence>
<dbReference type="InterPro" id="IPR003961">
    <property type="entry name" value="FN3_dom"/>
</dbReference>
<feature type="domain" description="Fibronectin type-III" evidence="3">
    <location>
        <begin position="594"/>
        <end position="686"/>
    </location>
</feature>
<dbReference type="EMBL" id="LUCH01002247">
    <property type="protein sequence ID" value="KAF5401778.1"/>
    <property type="molecule type" value="Genomic_DNA"/>
</dbReference>
<keyword evidence="5" id="KW-1185">Reference proteome</keyword>
<keyword evidence="1" id="KW-0677">Repeat</keyword>
<reference evidence="4" key="1">
    <citation type="submission" date="2019-05" db="EMBL/GenBank/DDBJ databases">
        <title>Annotation for the trematode Paragonimus heterotremus.</title>
        <authorList>
            <person name="Choi Y.-J."/>
        </authorList>
    </citation>
    <scope>NUCLEOTIDE SEQUENCE</scope>
    <source>
        <strain evidence="4">LC</strain>
    </source>
</reference>
<dbReference type="OrthoDB" id="114660at2759"/>
<evidence type="ECO:0000259" key="3">
    <source>
        <dbReference type="PROSITE" id="PS50853"/>
    </source>
</evidence>
<dbReference type="InterPro" id="IPR050964">
    <property type="entry name" value="Striated_Muscle_Regulatory"/>
</dbReference>
<name>A0A8J4SMA7_9TREM</name>
<feature type="signal peptide" evidence="2">
    <location>
        <begin position="1"/>
        <end position="24"/>
    </location>
</feature>
<dbReference type="AlphaFoldDB" id="A0A8J4SMA7"/>
<evidence type="ECO:0000313" key="5">
    <source>
        <dbReference type="Proteomes" id="UP000748531"/>
    </source>
</evidence>
<proteinExistence type="predicted"/>
<dbReference type="Proteomes" id="UP000748531">
    <property type="component" value="Unassembled WGS sequence"/>
</dbReference>
<organism evidence="4 5">
    <name type="scientific">Paragonimus heterotremus</name>
    <dbReference type="NCBI Taxonomy" id="100268"/>
    <lineage>
        <taxon>Eukaryota</taxon>
        <taxon>Metazoa</taxon>
        <taxon>Spiralia</taxon>
        <taxon>Lophotrochozoa</taxon>
        <taxon>Platyhelminthes</taxon>
        <taxon>Trematoda</taxon>
        <taxon>Digenea</taxon>
        <taxon>Plagiorchiida</taxon>
        <taxon>Troglotremata</taxon>
        <taxon>Troglotrematidae</taxon>
        <taxon>Paragonimus</taxon>
    </lineage>
</organism>
<feature type="domain" description="Fibronectin type-III" evidence="3">
    <location>
        <begin position="316"/>
        <end position="405"/>
    </location>
</feature>
<feature type="domain" description="Fibronectin type-III" evidence="3">
    <location>
        <begin position="33"/>
        <end position="126"/>
    </location>
</feature>